<dbReference type="InterPro" id="IPR036866">
    <property type="entry name" value="RibonucZ/Hydroxyglut_hydro"/>
</dbReference>
<comment type="caution">
    <text evidence="2">The sequence shown here is derived from an EMBL/GenBank/DDBJ whole genome shotgun (WGS) entry which is preliminary data.</text>
</comment>
<proteinExistence type="predicted"/>
<reference evidence="2" key="1">
    <citation type="journal article" date="2021" name="PeerJ">
        <title>Extensive microbial diversity within the chicken gut microbiome revealed by metagenomics and culture.</title>
        <authorList>
            <person name="Gilroy R."/>
            <person name="Ravi A."/>
            <person name="Getino M."/>
            <person name="Pursley I."/>
            <person name="Horton D.L."/>
            <person name="Alikhan N.F."/>
            <person name="Baker D."/>
            <person name="Gharbi K."/>
            <person name="Hall N."/>
            <person name="Watson M."/>
            <person name="Adriaenssens E.M."/>
            <person name="Foster-Nyarko E."/>
            <person name="Jarju S."/>
            <person name="Secka A."/>
            <person name="Antonio M."/>
            <person name="Oren A."/>
            <person name="Chaudhuri R.R."/>
            <person name="La Ragione R."/>
            <person name="Hildebrand F."/>
            <person name="Pallen M.J."/>
        </authorList>
    </citation>
    <scope>NUCLEOTIDE SEQUENCE</scope>
    <source>
        <strain evidence="2">CHK179-7159</strain>
    </source>
</reference>
<dbReference type="Pfam" id="PF00753">
    <property type="entry name" value="Lactamase_B"/>
    <property type="match status" value="1"/>
</dbReference>
<evidence type="ECO:0000313" key="2">
    <source>
        <dbReference type="EMBL" id="HJA91529.1"/>
    </source>
</evidence>
<reference evidence="2" key="2">
    <citation type="submission" date="2021-04" db="EMBL/GenBank/DDBJ databases">
        <authorList>
            <person name="Gilroy R."/>
        </authorList>
    </citation>
    <scope>NUCLEOTIDE SEQUENCE</scope>
    <source>
        <strain evidence="2">CHK179-7159</strain>
    </source>
</reference>
<dbReference type="InterPro" id="IPR001279">
    <property type="entry name" value="Metallo-B-lactamas"/>
</dbReference>
<dbReference type="InterPro" id="IPR050855">
    <property type="entry name" value="NDM-1-like"/>
</dbReference>
<dbReference type="PANTHER" id="PTHR42951:SF22">
    <property type="entry name" value="METALLO BETA-LACTAMASE SUPERFAMILY LIPOPROTEIN"/>
    <property type="match status" value="1"/>
</dbReference>
<protein>
    <submittedName>
        <fullName evidence="2">MBL fold metallo-hydrolase</fullName>
    </submittedName>
</protein>
<evidence type="ECO:0000259" key="1">
    <source>
        <dbReference type="SMART" id="SM00849"/>
    </source>
</evidence>
<sequence>MNRLFRKMTDDIYLLETPAGGVWSGIVFVDGKEKVLIDSGENAAHIDELLIPALRELGYGLEEVDWLCNTHCHGDHVGGHRRIVELAGTKVAAYRKSVPKLRDPLKYSRLIRAAYPADSPPAPAVLDGVKEDTILEDGSVVAGRLQVVAAPGHDDDCICFLDLASKTLISGDSLQGNGTRTQGTALYMDLGAYRSTLNRLMGMEIKNIISAHPYLFSGESAKGEKECGIYLEKCMEITRLYEEYIRLSLQAGERDTVEIAKGLIDHMGNERPAWLFQPLYTVDAHRRELQKGLAGGNTKGGNVK</sequence>
<organism evidence="2 3">
    <name type="scientific">Candidatus Eisenbergiella merdipullorum</name>
    <dbReference type="NCBI Taxonomy" id="2838553"/>
    <lineage>
        <taxon>Bacteria</taxon>
        <taxon>Bacillati</taxon>
        <taxon>Bacillota</taxon>
        <taxon>Clostridia</taxon>
        <taxon>Lachnospirales</taxon>
        <taxon>Lachnospiraceae</taxon>
        <taxon>Eisenbergiella</taxon>
    </lineage>
</organism>
<dbReference type="Proteomes" id="UP000886858">
    <property type="component" value="Unassembled WGS sequence"/>
</dbReference>
<feature type="domain" description="Metallo-beta-lactamase" evidence="1">
    <location>
        <begin position="21"/>
        <end position="212"/>
    </location>
</feature>
<dbReference type="SUPFAM" id="SSF56281">
    <property type="entry name" value="Metallo-hydrolase/oxidoreductase"/>
    <property type="match status" value="1"/>
</dbReference>
<gene>
    <name evidence="2" type="ORF">H9717_00135</name>
</gene>
<dbReference type="SMART" id="SM00849">
    <property type="entry name" value="Lactamase_B"/>
    <property type="match status" value="1"/>
</dbReference>
<name>A0A9D2KYQ2_9FIRM</name>
<evidence type="ECO:0000313" key="3">
    <source>
        <dbReference type="Proteomes" id="UP000886858"/>
    </source>
</evidence>
<dbReference type="Gene3D" id="3.60.15.10">
    <property type="entry name" value="Ribonuclease Z/Hydroxyacylglutathione hydrolase-like"/>
    <property type="match status" value="1"/>
</dbReference>
<dbReference type="PANTHER" id="PTHR42951">
    <property type="entry name" value="METALLO-BETA-LACTAMASE DOMAIN-CONTAINING"/>
    <property type="match status" value="1"/>
</dbReference>
<accession>A0A9D2KYQ2</accession>
<dbReference type="EMBL" id="DWYY01000002">
    <property type="protein sequence ID" value="HJA91529.1"/>
    <property type="molecule type" value="Genomic_DNA"/>
</dbReference>
<dbReference type="AlphaFoldDB" id="A0A9D2KYQ2"/>